<dbReference type="EMBL" id="VXRG01000061">
    <property type="protein sequence ID" value="MXY93146.1"/>
    <property type="molecule type" value="Genomic_DNA"/>
</dbReference>
<accession>A0A6B0YQ29</accession>
<organism evidence="1">
    <name type="scientific">Caldilineaceae bacterium SB0664_bin_27</name>
    <dbReference type="NCBI Taxonomy" id="2605260"/>
    <lineage>
        <taxon>Bacteria</taxon>
        <taxon>Bacillati</taxon>
        <taxon>Chloroflexota</taxon>
        <taxon>Caldilineae</taxon>
        <taxon>Caldilineales</taxon>
        <taxon>Caldilineaceae</taxon>
    </lineage>
</organism>
<evidence type="ECO:0008006" key="2">
    <source>
        <dbReference type="Google" id="ProtNLM"/>
    </source>
</evidence>
<dbReference type="AlphaFoldDB" id="A0A6B0YQ29"/>
<proteinExistence type="predicted"/>
<protein>
    <recommendedName>
        <fullName evidence="2">DUF4276 family protein</fullName>
    </recommendedName>
</protein>
<gene>
    <name evidence="1" type="ORF">F4Y42_06805</name>
</gene>
<name>A0A6B0YQ29_9CHLR</name>
<reference evidence="1" key="1">
    <citation type="submission" date="2019-09" db="EMBL/GenBank/DDBJ databases">
        <title>Characterisation of the sponge microbiome using genome-centric metagenomics.</title>
        <authorList>
            <person name="Engelberts J.P."/>
            <person name="Robbins S.J."/>
            <person name="De Goeij J.M."/>
            <person name="Aranda M."/>
            <person name="Bell S.C."/>
            <person name="Webster N.S."/>
        </authorList>
    </citation>
    <scope>NUCLEOTIDE SEQUENCE</scope>
    <source>
        <strain evidence="1">SB0664_bin_27</strain>
    </source>
</reference>
<evidence type="ECO:0000313" key="1">
    <source>
        <dbReference type="EMBL" id="MXY93146.1"/>
    </source>
</evidence>
<comment type="caution">
    <text evidence="1">The sequence shown here is derived from an EMBL/GenBank/DDBJ whole genome shotgun (WGS) entry which is preliminary data.</text>
</comment>
<sequence>MRSGSRADSSFSQRYIALFVEDYAHQKVIGALVTRVAAECDVEVRLDWRNAMGGHGKVIVELRNYIRDLKRQGTPWPDLIIVATDANCKGLNERSREIGDLDAPAPVLLAIPDPHVERWLLLDGAAFRAVFGRGCQAPDRKCSRELYKRKLIEEIHAAGGTPILGGIEYAEDILCHMDIDRAARADDALQRFVSDLRTTFRGWQL</sequence>